<evidence type="ECO:0000313" key="2">
    <source>
        <dbReference type="Proteomes" id="UP000265520"/>
    </source>
</evidence>
<accession>A0A392VYV2</accession>
<proteinExistence type="predicted"/>
<feature type="non-terminal residue" evidence="1">
    <location>
        <position position="1"/>
    </location>
</feature>
<dbReference type="EMBL" id="LXQA011306881">
    <property type="protein sequence ID" value="MCI92662.1"/>
    <property type="molecule type" value="Genomic_DNA"/>
</dbReference>
<keyword evidence="2" id="KW-1185">Reference proteome</keyword>
<comment type="caution">
    <text evidence="1">The sequence shown here is derived from an EMBL/GenBank/DDBJ whole genome shotgun (WGS) entry which is preliminary data.</text>
</comment>
<evidence type="ECO:0000313" key="1">
    <source>
        <dbReference type="EMBL" id="MCI92662.1"/>
    </source>
</evidence>
<organism evidence="1 2">
    <name type="scientific">Trifolium medium</name>
    <dbReference type="NCBI Taxonomy" id="97028"/>
    <lineage>
        <taxon>Eukaryota</taxon>
        <taxon>Viridiplantae</taxon>
        <taxon>Streptophyta</taxon>
        <taxon>Embryophyta</taxon>
        <taxon>Tracheophyta</taxon>
        <taxon>Spermatophyta</taxon>
        <taxon>Magnoliopsida</taxon>
        <taxon>eudicotyledons</taxon>
        <taxon>Gunneridae</taxon>
        <taxon>Pentapetalae</taxon>
        <taxon>rosids</taxon>
        <taxon>fabids</taxon>
        <taxon>Fabales</taxon>
        <taxon>Fabaceae</taxon>
        <taxon>Papilionoideae</taxon>
        <taxon>50 kb inversion clade</taxon>
        <taxon>NPAAA clade</taxon>
        <taxon>Hologalegina</taxon>
        <taxon>IRL clade</taxon>
        <taxon>Trifolieae</taxon>
        <taxon>Trifolium</taxon>
    </lineage>
</organism>
<dbReference type="Proteomes" id="UP000265520">
    <property type="component" value="Unassembled WGS sequence"/>
</dbReference>
<sequence>SKTMFCLMKIGRGLAKLLLLAVAILCSVLAFPWHVAVLFCASKEKLYSYSGITISSS</sequence>
<name>A0A392VYV2_9FABA</name>
<dbReference type="AlphaFoldDB" id="A0A392VYV2"/>
<protein>
    <submittedName>
        <fullName evidence="1">Uncharacterized protein</fullName>
    </submittedName>
</protein>
<reference evidence="1 2" key="1">
    <citation type="journal article" date="2018" name="Front. Plant Sci.">
        <title>Red Clover (Trifolium pratense) and Zigzag Clover (T. medium) - A Picture of Genomic Similarities and Differences.</title>
        <authorList>
            <person name="Dluhosova J."/>
            <person name="Istvanek J."/>
            <person name="Nedelnik J."/>
            <person name="Repkova J."/>
        </authorList>
    </citation>
    <scope>NUCLEOTIDE SEQUENCE [LARGE SCALE GENOMIC DNA]</scope>
    <source>
        <strain evidence="2">cv. 10/8</strain>
        <tissue evidence="1">Leaf</tissue>
    </source>
</reference>